<feature type="transmembrane region" description="Helical" evidence="12">
    <location>
        <begin position="22"/>
        <end position="40"/>
    </location>
</feature>
<protein>
    <recommendedName>
        <fullName evidence="12">CDP-diacylglycerol--serine O-phosphatidyltransferase</fullName>
        <ecNumber evidence="12">2.7.8.8</ecNumber>
    </recommendedName>
    <alternativeName>
        <fullName evidence="12">Phosphatidylserine synthase</fullName>
    </alternativeName>
</protein>
<dbReference type="PANTHER" id="PTHR15362">
    <property type="entry name" value="PHOSPHATIDYLINOSITOL SYNTHASE"/>
    <property type="match status" value="1"/>
</dbReference>
<evidence type="ECO:0000256" key="4">
    <source>
        <dbReference type="ARBA" id="ARBA00022679"/>
    </source>
</evidence>
<evidence type="ECO:0000256" key="9">
    <source>
        <dbReference type="ARBA" id="ARBA00023136"/>
    </source>
</evidence>
<feature type="transmembrane region" description="Helical" evidence="12">
    <location>
        <begin position="186"/>
        <end position="205"/>
    </location>
</feature>
<keyword evidence="8 12" id="KW-0443">Lipid metabolism</keyword>
<feature type="transmembrane region" description="Helical" evidence="12">
    <location>
        <begin position="319"/>
        <end position="339"/>
    </location>
</feature>
<comment type="similarity">
    <text evidence="12">Belongs to the CDP-alcohol phosphatidyltransferase class-I family.</text>
</comment>
<keyword evidence="11 12" id="KW-1208">Phospholipid metabolism</keyword>
<dbReference type="Proteomes" id="UP000815325">
    <property type="component" value="Unassembled WGS sequence"/>
</dbReference>
<dbReference type="PANTHER" id="PTHR15362:SF7">
    <property type="entry name" value="PHOSPHATIDYLSERINE SYNTHASE 2"/>
    <property type="match status" value="1"/>
</dbReference>
<evidence type="ECO:0000256" key="3">
    <source>
        <dbReference type="ARBA" id="ARBA00022516"/>
    </source>
</evidence>
<sequence>MKSVTRGSCPPPPATLFSTPRTLTFLSVVLVLIGYHANVFSGASAAREHAGEYSQEQNTKTGIVAVAAVFLGYCVAHGPNTSMVRPHPAVWRAVHGVLVLYALLLVYLVFQDVDDARAFMRHLHPSLGVEINYRTYASDCRLLVEKQPGGGLALNWQGIKSTLLDEFVPAHLIGWWAKALVLRNHFILWVISIGFELLELSLGHMLPNFNECWYDSWVLDVAVCNLIGITLGMATVRWMDCKYERYNWQGLSELKGLGAKARRSLAQLGPYTWDKFQWCQFRSPKRFLQTLFIIVVGLAFELNVFFLKYSLWIPPTNPLITYRLVLWFLMALPAVREWYEYMEGTEAAGAAAMKLGPFAWIAVATVCLETMISIKFGHGLYPRSCPRSVRLAWGIGGGVGAAGFLVWLAVDAWRRRRSSGGHRKEGWAMEQDGEGHSNEKCCSPSGGGAQ</sequence>
<dbReference type="Pfam" id="PF03034">
    <property type="entry name" value="PSS"/>
    <property type="match status" value="1"/>
</dbReference>
<keyword evidence="4 12" id="KW-0808">Transferase</keyword>
<evidence type="ECO:0000256" key="7">
    <source>
        <dbReference type="ARBA" id="ARBA00022989"/>
    </source>
</evidence>
<evidence type="ECO:0000256" key="12">
    <source>
        <dbReference type="RuleBase" id="RU368094"/>
    </source>
</evidence>
<comment type="function">
    <text evidence="12">Catalyzes a base-exchange reaction in which the polar head group of phosphatidylethanolamine (PE) is replaced by L-serine.</text>
</comment>
<dbReference type="InterPro" id="IPR004277">
    <property type="entry name" value="PSS"/>
</dbReference>
<feature type="transmembrane region" description="Helical" evidence="12">
    <location>
        <begin position="351"/>
        <end position="371"/>
    </location>
</feature>
<feature type="compositionally biased region" description="Basic and acidic residues" evidence="13">
    <location>
        <begin position="422"/>
        <end position="439"/>
    </location>
</feature>
<evidence type="ECO:0000256" key="11">
    <source>
        <dbReference type="ARBA" id="ARBA00023264"/>
    </source>
</evidence>
<keyword evidence="7 12" id="KW-1133">Transmembrane helix</keyword>
<comment type="pathway">
    <text evidence="12">Phospholipid metabolism; phosphatidylethanolamine biosynthesis; phosphatidylethanolamine from CDP-diacylglycerol: step 1/2.</text>
</comment>
<feature type="transmembrane region" description="Helical" evidence="12">
    <location>
        <begin position="287"/>
        <end position="307"/>
    </location>
</feature>
<comment type="catalytic activity">
    <reaction evidence="12">
        <text>a CDP-1,2-diacyl-sn-glycerol + L-serine = a 1,2-diacyl-sn-glycero-3-phospho-L-serine + CMP + H(+)</text>
        <dbReference type="Rhea" id="RHEA:16913"/>
        <dbReference type="ChEBI" id="CHEBI:15378"/>
        <dbReference type="ChEBI" id="CHEBI:33384"/>
        <dbReference type="ChEBI" id="CHEBI:57262"/>
        <dbReference type="ChEBI" id="CHEBI:58332"/>
        <dbReference type="ChEBI" id="CHEBI:60377"/>
        <dbReference type="EC" id="2.7.8.8"/>
    </reaction>
</comment>
<comment type="pathway">
    <text evidence="2">Lipid metabolism.</text>
</comment>
<feature type="transmembrane region" description="Helical" evidence="12">
    <location>
        <begin position="391"/>
        <end position="410"/>
    </location>
</feature>
<feature type="transmembrane region" description="Helical" evidence="12">
    <location>
        <begin position="217"/>
        <end position="236"/>
    </location>
</feature>
<name>A0ABQ7GT75_DUNSA</name>
<evidence type="ECO:0000256" key="8">
    <source>
        <dbReference type="ARBA" id="ARBA00023098"/>
    </source>
</evidence>
<evidence type="ECO:0000256" key="6">
    <source>
        <dbReference type="ARBA" id="ARBA00022824"/>
    </source>
</evidence>
<gene>
    <name evidence="14" type="ORF">DUNSADRAFT_3827</name>
</gene>
<proteinExistence type="inferred from homology"/>
<evidence type="ECO:0000256" key="5">
    <source>
        <dbReference type="ARBA" id="ARBA00022692"/>
    </source>
</evidence>
<keyword evidence="3 12" id="KW-0444">Lipid biosynthesis</keyword>
<organism evidence="14 15">
    <name type="scientific">Dunaliella salina</name>
    <name type="common">Green alga</name>
    <name type="synonym">Protococcus salinus</name>
    <dbReference type="NCBI Taxonomy" id="3046"/>
    <lineage>
        <taxon>Eukaryota</taxon>
        <taxon>Viridiplantae</taxon>
        <taxon>Chlorophyta</taxon>
        <taxon>core chlorophytes</taxon>
        <taxon>Chlorophyceae</taxon>
        <taxon>CS clade</taxon>
        <taxon>Chlamydomonadales</taxon>
        <taxon>Dunaliellaceae</taxon>
        <taxon>Dunaliella</taxon>
    </lineage>
</organism>
<feature type="transmembrane region" description="Helical" evidence="12">
    <location>
        <begin position="61"/>
        <end position="78"/>
    </location>
</feature>
<evidence type="ECO:0000256" key="10">
    <source>
        <dbReference type="ARBA" id="ARBA00023209"/>
    </source>
</evidence>
<evidence type="ECO:0000313" key="15">
    <source>
        <dbReference type="Proteomes" id="UP000815325"/>
    </source>
</evidence>
<keyword evidence="9 12" id="KW-0472">Membrane</keyword>
<evidence type="ECO:0000256" key="13">
    <source>
        <dbReference type="SAM" id="MobiDB-lite"/>
    </source>
</evidence>
<feature type="transmembrane region" description="Helical" evidence="12">
    <location>
        <begin position="90"/>
        <end position="110"/>
    </location>
</feature>
<evidence type="ECO:0000313" key="14">
    <source>
        <dbReference type="EMBL" id="KAF5837811.1"/>
    </source>
</evidence>
<evidence type="ECO:0000256" key="1">
    <source>
        <dbReference type="ARBA" id="ARBA00004477"/>
    </source>
</evidence>
<comment type="caution">
    <text evidence="14">The sequence shown here is derived from an EMBL/GenBank/DDBJ whole genome shotgun (WGS) entry which is preliminary data.</text>
</comment>
<keyword evidence="15" id="KW-1185">Reference proteome</keyword>
<keyword evidence="6 12" id="KW-0256">Endoplasmic reticulum</keyword>
<reference evidence="14" key="1">
    <citation type="submission" date="2017-08" db="EMBL/GenBank/DDBJ databases">
        <authorList>
            <person name="Polle J.E."/>
            <person name="Barry K."/>
            <person name="Cushman J."/>
            <person name="Schmutz J."/>
            <person name="Tran D."/>
            <person name="Hathwaick L.T."/>
            <person name="Yim W.C."/>
            <person name="Jenkins J."/>
            <person name="Mckie-Krisberg Z.M."/>
            <person name="Prochnik S."/>
            <person name="Lindquist E."/>
            <person name="Dockter R.B."/>
            <person name="Adam C."/>
            <person name="Molina H."/>
            <person name="Bunkerborg J."/>
            <person name="Jin E."/>
            <person name="Buchheim M."/>
            <person name="Magnuson J."/>
        </authorList>
    </citation>
    <scope>NUCLEOTIDE SEQUENCE</scope>
    <source>
        <strain evidence="14">CCAP 19/18</strain>
    </source>
</reference>
<evidence type="ECO:0000256" key="2">
    <source>
        <dbReference type="ARBA" id="ARBA00005189"/>
    </source>
</evidence>
<feature type="region of interest" description="Disordered" evidence="13">
    <location>
        <begin position="421"/>
        <end position="450"/>
    </location>
</feature>
<dbReference type="EMBL" id="MU069602">
    <property type="protein sequence ID" value="KAF5837811.1"/>
    <property type="molecule type" value="Genomic_DNA"/>
</dbReference>
<dbReference type="EC" id="2.7.8.8" evidence="12"/>
<accession>A0ABQ7GT75</accession>
<keyword evidence="5 12" id="KW-0812">Transmembrane</keyword>
<keyword evidence="10 12" id="KW-0594">Phospholipid biosynthesis</keyword>
<comment type="subcellular location">
    <subcellularLocation>
        <location evidence="1 12">Endoplasmic reticulum membrane</location>
        <topology evidence="1 12">Multi-pass membrane protein</topology>
    </subcellularLocation>
</comment>